<evidence type="ECO:0000256" key="1">
    <source>
        <dbReference type="ARBA" id="ARBA00022723"/>
    </source>
</evidence>
<comment type="caution">
    <text evidence="8">The sequence shown here is derived from an EMBL/GenBank/DDBJ whole genome shotgun (WGS) entry which is preliminary data.</text>
</comment>
<protein>
    <recommendedName>
        <fullName evidence="7">Zn(2)-C6 fungal-type domain-containing protein</fullName>
    </recommendedName>
</protein>
<proteinExistence type="predicted"/>
<dbReference type="PROSITE" id="PS00463">
    <property type="entry name" value="ZN2_CY6_FUNGAL_1"/>
    <property type="match status" value="1"/>
</dbReference>
<feature type="domain" description="Zn(2)-C6 fungal-type" evidence="7">
    <location>
        <begin position="12"/>
        <end position="40"/>
    </location>
</feature>
<accession>A0AAE0M8M9</accession>
<dbReference type="InterPro" id="IPR036864">
    <property type="entry name" value="Zn2-C6_fun-type_DNA-bd_sf"/>
</dbReference>
<organism evidence="8 9">
    <name type="scientific">Cercophora scortea</name>
    <dbReference type="NCBI Taxonomy" id="314031"/>
    <lineage>
        <taxon>Eukaryota</taxon>
        <taxon>Fungi</taxon>
        <taxon>Dikarya</taxon>
        <taxon>Ascomycota</taxon>
        <taxon>Pezizomycotina</taxon>
        <taxon>Sordariomycetes</taxon>
        <taxon>Sordariomycetidae</taxon>
        <taxon>Sordariales</taxon>
        <taxon>Lasiosphaeriaceae</taxon>
        <taxon>Cercophora</taxon>
    </lineage>
</organism>
<dbReference type="GO" id="GO:0003677">
    <property type="term" value="F:DNA binding"/>
    <property type="evidence" value="ECO:0007669"/>
    <property type="project" value="UniProtKB-KW"/>
</dbReference>
<keyword evidence="4" id="KW-0238">DNA-binding</keyword>
<evidence type="ECO:0000256" key="5">
    <source>
        <dbReference type="ARBA" id="ARBA00023163"/>
    </source>
</evidence>
<dbReference type="Pfam" id="PF00172">
    <property type="entry name" value="Zn_clus"/>
    <property type="match status" value="1"/>
</dbReference>
<evidence type="ECO:0000313" key="9">
    <source>
        <dbReference type="Proteomes" id="UP001286456"/>
    </source>
</evidence>
<evidence type="ECO:0000313" key="8">
    <source>
        <dbReference type="EMBL" id="KAK3323536.1"/>
    </source>
</evidence>
<dbReference type="PROSITE" id="PS50048">
    <property type="entry name" value="ZN2_CY6_FUNGAL_2"/>
    <property type="match status" value="1"/>
</dbReference>
<evidence type="ECO:0000256" key="2">
    <source>
        <dbReference type="ARBA" id="ARBA00022833"/>
    </source>
</evidence>
<dbReference type="Gene3D" id="4.10.240.10">
    <property type="entry name" value="Zn(2)-C6 fungal-type DNA-binding domain"/>
    <property type="match status" value="1"/>
</dbReference>
<dbReference type="Proteomes" id="UP001286456">
    <property type="component" value="Unassembled WGS sequence"/>
</dbReference>
<dbReference type="AlphaFoldDB" id="A0AAE0M8M9"/>
<name>A0AAE0M8M9_9PEZI</name>
<dbReference type="GO" id="GO:0008270">
    <property type="term" value="F:zinc ion binding"/>
    <property type="evidence" value="ECO:0007669"/>
    <property type="project" value="InterPro"/>
</dbReference>
<dbReference type="SMART" id="SM00066">
    <property type="entry name" value="GAL4"/>
    <property type="match status" value="1"/>
</dbReference>
<evidence type="ECO:0000259" key="7">
    <source>
        <dbReference type="PROSITE" id="PS50048"/>
    </source>
</evidence>
<keyword evidence="9" id="KW-1185">Reference proteome</keyword>
<evidence type="ECO:0000256" key="4">
    <source>
        <dbReference type="ARBA" id="ARBA00023125"/>
    </source>
</evidence>
<keyword evidence="6" id="KW-0539">Nucleus</keyword>
<reference evidence="8" key="2">
    <citation type="submission" date="2023-06" db="EMBL/GenBank/DDBJ databases">
        <authorList>
            <consortium name="Lawrence Berkeley National Laboratory"/>
            <person name="Haridas S."/>
            <person name="Hensen N."/>
            <person name="Bonometti L."/>
            <person name="Westerberg I."/>
            <person name="Brannstrom I.O."/>
            <person name="Guillou S."/>
            <person name="Cros-Aarteil S."/>
            <person name="Calhoun S."/>
            <person name="Kuo A."/>
            <person name="Mondo S."/>
            <person name="Pangilinan J."/>
            <person name="Riley R."/>
            <person name="Labutti K."/>
            <person name="Andreopoulos B."/>
            <person name="Lipzen A."/>
            <person name="Chen C."/>
            <person name="Yanf M."/>
            <person name="Daum C."/>
            <person name="Ng V."/>
            <person name="Clum A."/>
            <person name="Steindorff A."/>
            <person name="Ohm R."/>
            <person name="Martin F."/>
            <person name="Silar P."/>
            <person name="Natvig D."/>
            <person name="Lalanne C."/>
            <person name="Gautier V."/>
            <person name="Ament-Velasquez S.L."/>
            <person name="Kruys A."/>
            <person name="Hutchinson M.I."/>
            <person name="Powell A.J."/>
            <person name="Barry K."/>
            <person name="Miller A.N."/>
            <person name="Grigoriev I.V."/>
            <person name="Debuchy R."/>
            <person name="Gladieux P."/>
            <person name="Thoren M.H."/>
            <person name="Johannesson H."/>
        </authorList>
    </citation>
    <scope>NUCLEOTIDE SEQUENCE</scope>
    <source>
        <strain evidence="8">SMH4131-1</strain>
    </source>
</reference>
<dbReference type="Pfam" id="PF11951">
    <property type="entry name" value="Fungal_trans_2"/>
    <property type="match status" value="1"/>
</dbReference>
<dbReference type="InterPro" id="IPR001138">
    <property type="entry name" value="Zn2Cys6_DnaBD"/>
</dbReference>
<keyword evidence="5" id="KW-0804">Transcription</keyword>
<keyword evidence="1" id="KW-0479">Metal-binding</keyword>
<evidence type="ECO:0000256" key="3">
    <source>
        <dbReference type="ARBA" id="ARBA00023015"/>
    </source>
</evidence>
<keyword evidence="2" id="KW-0862">Zinc</keyword>
<dbReference type="PANTHER" id="PTHR36206">
    <property type="entry name" value="ASPERCRYPTIN BIOSYNTHESIS CLUSTER-SPECIFIC TRANSCRIPTION REGULATOR ATNN-RELATED"/>
    <property type="match status" value="1"/>
</dbReference>
<keyword evidence="3" id="KW-0805">Transcription regulation</keyword>
<dbReference type="InterPro" id="IPR052360">
    <property type="entry name" value="Transcr_Regulatory_Proteins"/>
</dbReference>
<dbReference type="SUPFAM" id="SSF57701">
    <property type="entry name" value="Zn2/Cys6 DNA-binding domain"/>
    <property type="match status" value="1"/>
</dbReference>
<dbReference type="InterPro" id="IPR021858">
    <property type="entry name" value="Fun_TF"/>
</dbReference>
<sequence>MARKGMQKVRTGCHTCKVRKVKCDEAKPHCTRCSSTGRKCDGYPRLPHGVYSWDELLSIRPIIPAVTSRHSSQESRALDFFRHAVAPAFSGYQDDDYFWLTLVTQASYHEPAVRHAVVAISAIYEQAVAAETEQCTPPQQQQDHHQAFIDSPAGRFALGHYSQALKQLAHTRDESVVLFVCILFVCIEILQGNQQTAIAHCRHGVVIFNNAKAKNLGWARDYLLPKFVAMSIVPYFFGNTPQNFPGLVNSDTDDSKPLTSLDACRSSLNLLVARAIRFIRTSDTCRYATVPAAMHSEQRDLLASLARWLQNFTAFQEISPPSHDAVNTHLMLHIKCLVSTIWTSTCLDPSSETACDQHLASFREIVRLARQVTAWEARKPGFARPKFVFEMGFSPLLYFVVIKCRDLDTRLAALACMADLSAHRENLWDLVHMFSIGWRLIELEHGVNLERAAQGSGGGGFFEYTDVAVPVPPDEMRVRDTWNSGGNEMRPGRDGRKVLHRKVCFIVLGEDARLVGSKQWVQLRLPGSGEHLLKW</sequence>
<reference evidence="8" key="1">
    <citation type="journal article" date="2023" name="Mol. Phylogenet. Evol.">
        <title>Genome-scale phylogeny and comparative genomics of the fungal order Sordariales.</title>
        <authorList>
            <person name="Hensen N."/>
            <person name="Bonometti L."/>
            <person name="Westerberg I."/>
            <person name="Brannstrom I.O."/>
            <person name="Guillou S."/>
            <person name="Cros-Aarteil S."/>
            <person name="Calhoun S."/>
            <person name="Haridas S."/>
            <person name="Kuo A."/>
            <person name="Mondo S."/>
            <person name="Pangilinan J."/>
            <person name="Riley R."/>
            <person name="LaButti K."/>
            <person name="Andreopoulos B."/>
            <person name="Lipzen A."/>
            <person name="Chen C."/>
            <person name="Yan M."/>
            <person name="Daum C."/>
            <person name="Ng V."/>
            <person name="Clum A."/>
            <person name="Steindorff A."/>
            <person name="Ohm R.A."/>
            <person name="Martin F."/>
            <person name="Silar P."/>
            <person name="Natvig D.O."/>
            <person name="Lalanne C."/>
            <person name="Gautier V."/>
            <person name="Ament-Velasquez S.L."/>
            <person name="Kruys A."/>
            <person name="Hutchinson M.I."/>
            <person name="Powell A.J."/>
            <person name="Barry K."/>
            <person name="Miller A.N."/>
            <person name="Grigoriev I.V."/>
            <person name="Debuchy R."/>
            <person name="Gladieux P."/>
            <person name="Hiltunen Thoren M."/>
            <person name="Johannesson H."/>
        </authorList>
    </citation>
    <scope>NUCLEOTIDE SEQUENCE</scope>
    <source>
        <strain evidence="8">SMH4131-1</strain>
    </source>
</reference>
<dbReference type="CDD" id="cd00067">
    <property type="entry name" value="GAL4"/>
    <property type="match status" value="1"/>
</dbReference>
<dbReference type="GO" id="GO:0000981">
    <property type="term" value="F:DNA-binding transcription factor activity, RNA polymerase II-specific"/>
    <property type="evidence" value="ECO:0007669"/>
    <property type="project" value="InterPro"/>
</dbReference>
<evidence type="ECO:0000256" key="6">
    <source>
        <dbReference type="ARBA" id="ARBA00023242"/>
    </source>
</evidence>
<dbReference type="PANTHER" id="PTHR36206:SF16">
    <property type="entry name" value="TRANSCRIPTION FACTOR DOMAIN-CONTAINING PROTEIN-RELATED"/>
    <property type="match status" value="1"/>
</dbReference>
<dbReference type="EMBL" id="JAUEPO010000004">
    <property type="protein sequence ID" value="KAK3323536.1"/>
    <property type="molecule type" value="Genomic_DNA"/>
</dbReference>
<gene>
    <name evidence="8" type="ORF">B0T19DRAFT_443031</name>
</gene>